<evidence type="ECO:0008006" key="3">
    <source>
        <dbReference type="Google" id="ProtNLM"/>
    </source>
</evidence>
<gene>
    <name evidence="1" type="ORF">RW1_009_00260</name>
</gene>
<organism evidence="1 2">
    <name type="scientific">Rhodococcus wratislaviensis NBRC 100605</name>
    <dbReference type="NCBI Taxonomy" id="1219028"/>
    <lineage>
        <taxon>Bacteria</taxon>
        <taxon>Bacillati</taxon>
        <taxon>Actinomycetota</taxon>
        <taxon>Actinomycetes</taxon>
        <taxon>Mycobacteriales</taxon>
        <taxon>Nocardiaceae</taxon>
        <taxon>Rhodococcus</taxon>
    </lineage>
</organism>
<dbReference type="InterPro" id="IPR021312">
    <property type="entry name" value="DUF2889"/>
</dbReference>
<proteinExistence type="predicted"/>
<reference evidence="1 2" key="1">
    <citation type="submission" date="2014-02" db="EMBL/GenBank/DDBJ databases">
        <title>Whole genome shotgun sequence of Rhodococcus wratislaviensis NBRC 100605.</title>
        <authorList>
            <person name="Hosoyama A."/>
            <person name="Tsuchikane K."/>
            <person name="Yoshida I."/>
            <person name="Ohji S."/>
            <person name="Ichikawa N."/>
            <person name="Yamazoe A."/>
            <person name="Fujita N."/>
        </authorList>
    </citation>
    <scope>NUCLEOTIDE SEQUENCE [LARGE SCALE GENOMIC DNA]</scope>
    <source>
        <strain evidence="1 2">NBRC 100605</strain>
    </source>
</reference>
<evidence type="ECO:0000313" key="2">
    <source>
        <dbReference type="Proteomes" id="UP000019491"/>
    </source>
</evidence>
<sequence length="177" mass="19705">MIERTARREKWLDVLPLTDTRLQLRANLIDTSVALDNSSDVEVIHNLRIEATVSVPGLEILEIQGFADQQPYGECAFTAAKVGELKGLTLKRGYRREVLAILGGTRGCSHFLTLALDLSATHVLSIYLRTREMVENTPSNREDGTWTRKGLQVEPQLIDACFALRADSPVQSRAKSD</sequence>
<dbReference type="EMBL" id="BAWF01000009">
    <property type="protein sequence ID" value="GAF43602.1"/>
    <property type="molecule type" value="Genomic_DNA"/>
</dbReference>
<keyword evidence="2" id="KW-1185">Reference proteome</keyword>
<dbReference type="Pfam" id="PF11136">
    <property type="entry name" value="DUF2889"/>
    <property type="match status" value="1"/>
</dbReference>
<comment type="caution">
    <text evidence="1">The sequence shown here is derived from an EMBL/GenBank/DDBJ whole genome shotgun (WGS) entry which is preliminary data.</text>
</comment>
<accession>X0PYU5</accession>
<evidence type="ECO:0000313" key="1">
    <source>
        <dbReference type="EMBL" id="GAF43602.1"/>
    </source>
</evidence>
<protein>
    <recommendedName>
        <fullName evidence="3">DUF2889 domain-containing protein</fullName>
    </recommendedName>
</protein>
<dbReference type="Proteomes" id="UP000019491">
    <property type="component" value="Unassembled WGS sequence"/>
</dbReference>
<name>X0PYU5_RHOWR</name>
<dbReference type="AlphaFoldDB" id="X0PYU5"/>